<feature type="signal peptide" evidence="2">
    <location>
        <begin position="1"/>
        <end position="35"/>
    </location>
</feature>
<reference evidence="3 4" key="1">
    <citation type="submission" date="2023-03" db="EMBL/GenBank/DDBJ databases">
        <title>High-quality genome of Scylla paramamosain provides insights in environmental adaptation.</title>
        <authorList>
            <person name="Zhang L."/>
        </authorList>
    </citation>
    <scope>NUCLEOTIDE SEQUENCE [LARGE SCALE GENOMIC DNA]</scope>
    <source>
        <strain evidence="3">LZ_2023a</strain>
        <tissue evidence="3">Muscle</tissue>
    </source>
</reference>
<evidence type="ECO:0000313" key="3">
    <source>
        <dbReference type="EMBL" id="KAK8407322.1"/>
    </source>
</evidence>
<name>A0AAW0V4U0_SCYPA</name>
<proteinExistence type="predicted"/>
<evidence type="ECO:0000313" key="4">
    <source>
        <dbReference type="Proteomes" id="UP001487740"/>
    </source>
</evidence>
<sequence>MPHQLRPVTSPSMTRGASLLKWSFVFIILTGCASSSLEDTRPQDETNKSYKPASNNLTGSSEPAPRLPPTPENCSDHSQLGSVVCPENQQCHELSKECLKCDFNCTCVYGQEVNVTCRPRVSCKGKQEITVPMICRYCYQTSHWEHTCLGNNQCRAVHSPRETFTSWVNLFQDTWQIL</sequence>
<dbReference type="EMBL" id="JARAKH010000001">
    <property type="protein sequence ID" value="KAK8407321.1"/>
    <property type="molecule type" value="Genomic_DNA"/>
</dbReference>
<organism evidence="3 4">
    <name type="scientific">Scylla paramamosain</name>
    <name type="common">Mud crab</name>
    <dbReference type="NCBI Taxonomy" id="85552"/>
    <lineage>
        <taxon>Eukaryota</taxon>
        <taxon>Metazoa</taxon>
        <taxon>Ecdysozoa</taxon>
        <taxon>Arthropoda</taxon>
        <taxon>Crustacea</taxon>
        <taxon>Multicrustacea</taxon>
        <taxon>Malacostraca</taxon>
        <taxon>Eumalacostraca</taxon>
        <taxon>Eucarida</taxon>
        <taxon>Decapoda</taxon>
        <taxon>Pleocyemata</taxon>
        <taxon>Brachyura</taxon>
        <taxon>Eubrachyura</taxon>
        <taxon>Portunoidea</taxon>
        <taxon>Portunidae</taxon>
        <taxon>Portuninae</taxon>
        <taxon>Scylla</taxon>
    </lineage>
</organism>
<keyword evidence="2" id="KW-0732">Signal</keyword>
<keyword evidence="4" id="KW-1185">Reference proteome</keyword>
<evidence type="ECO:0000256" key="2">
    <source>
        <dbReference type="SAM" id="SignalP"/>
    </source>
</evidence>
<accession>A0AAW0V4U0</accession>
<evidence type="ECO:0000256" key="1">
    <source>
        <dbReference type="SAM" id="MobiDB-lite"/>
    </source>
</evidence>
<dbReference type="AlphaFoldDB" id="A0AAW0V4U0"/>
<dbReference type="EMBL" id="JARAKH010000001">
    <property type="protein sequence ID" value="KAK8407322.1"/>
    <property type="molecule type" value="Genomic_DNA"/>
</dbReference>
<comment type="caution">
    <text evidence="3">The sequence shown here is derived from an EMBL/GenBank/DDBJ whole genome shotgun (WGS) entry which is preliminary data.</text>
</comment>
<gene>
    <name evidence="3" type="ORF">O3P69_002098</name>
</gene>
<feature type="chain" id="PRO_5044717210" evidence="2">
    <location>
        <begin position="36"/>
        <end position="178"/>
    </location>
</feature>
<dbReference type="PROSITE" id="PS51257">
    <property type="entry name" value="PROKAR_LIPOPROTEIN"/>
    <property type="match status" value="1"/>
</dbReference>
<feature type="compositionally biased region" description="Basic and acidic residues" evidence="1">
    <location>
        <begin position="38"/>
        <end position="48"/>
    </location>
</feature>
<feature type="compositionally biased region" description="Polar residues" evidence="1">
    <location>
        <begin position="52"/>
        <end position="61"/>
    </location>
</feature>
<protein>
    <submittedName>
        <fullName evidence="3">Uncharacterized protein</fullName>
    </submittedName>
</protein>
<feature type="region of interest" description="Disordered" evidence="1">
    <location>
        <begin position="37"/>
        <end position="75"/>
    </location>
</feature>
<dbReference type="Proteomes" id="UP001487740">
    <property type="component" value="Unassembled WGS sequence"/>
</dbReference>